<accession>V8PBC5</accession>
<feature type="non-terminal residue" evidence="1">
    <location>
        <position position="1"/>
    </location>
</feature>
<keyword evidence="2" id="KW-1185">Reference proteome</keyword>
<reference evidence="1 2" key="1">
    <citation type="journal article" date="2013" name="Proc. Natl. Acad. Sci. U.S.A.">
        <title>The king cobra genome reveals dynamic gene evolution and adaptation in the snake venom system.</title>
        <authorList>
            <person name="Vonk F.J."/>
            <person name="Casewell N.R."/>
            <person name="Henkel C.V."/>
            <person name="Heimberg A.M."/>
            <person name="Jansen H.J."/>
            <person name="McCleary R.J."/>
            <person name="Kerkkamp H.M."/>
            <person name="Vos R.A."/>
            <person name="Guerreiro I."/>
            <person name="Calvete J.J."/>
            <person name="Wuster W."/>
            <person name="Woods A.E."/>
            <person name="Logan J.M."/>
            <person name="Harrison R.A."/>
            <person name="Castoe T.A."/>
            <person name="de Koning A.P."/>
            <person name="Pollock D.D."/>
            <person name="Yandell M."/>
            <person name="Calderon D."/>
            <person name="Renjifo C."/>
            <person name="Currier R.B."/>
            <person name="Salgado D."/>
            <person name="Pla D."/>
            <person name="Sanz L."/>
            <person name="Hyder A.S."/>
            <person name="Ribeiro J.M."/>
            <person name="Arntzen J.W."/>
            <person name="van den Thillart G.E."/>
            <person name="Boetzer M."/>
            <person name="Pirovano W."/>
            <person name="Dirks R.P."/>
            <person name="Spaink H.P."/>
            <person name="Duboule D."/>
            <person name="McGlinn E."/>
            <person name="Kini R.M."/>
            <person name="Richardson M.K."/>
        </authorList>
    </citation>
    <scope>NUCLEOTIDE SEQUENCE</scope>
    <source>
        <tissue evidence="1">Blood</tissue>
    </source>
</reference>
<evidence type="ECO:0000313" key="2">
    <source>
        <dbReference type="Proteomes" id="UP000018936"/>
    </source>
</evidence>
<proteinExistence type="predicted"/>
<gene>
    <name evidence="1" type="ORF">L345_02565</name>
</gene>
<protein>
    <submittedName>
        <fullName evidence="1">Uncharacterized protein</fullName>
    </submittedName>
</protein>
<organism evidence="1 2">
    <name type="scientific">Ophiophagus hannah</name>
    <name type="common">King cobra</name>
    <name type="synonym">Naja hannah</name>
    <dbReference type="NCBI Taxonomy" id="8665"/>
    <lineage>
        <taxon>Eukaryota</taxon>
        <taxon>Metazoa</taxon>
        <taxon>Chordata</taxon>
        <taxon>Craniata</taxon>
        <taxon>Vertebrata</taxon>
        <taxon>Euteleostomi</taxon>
        <taxon>Lepidosauria</taxon>
        <taxon>Squamata</taxon>
        <taxon>Bifurcata</taxon>
        <taxon>Unidentata</taxon>
        <taxon>Episquamata</taxon>
        <taxon>Toxicofera</taxon>
        <taxon>Serpentes</taxon>
        <taxon>Colubroidea</taxon>
        <taxon>Elapidae</taxon>
        <taxon>Elapinae</taxon>
        <taxon>Ophiophagus</taxon>
    </lineage>
</organism>
<comment type="caution">
    <text evidence="1">The sequence shown here is derived from an EMBL/GenBank/DDBJ whole genome shotgun (WGS) entry which is preliminary data.</text>
</comment>
<evidence type="ECO:0000313" key="1">
    <source>
        <dbReference type="EMBL" id="ETE71625.1"/>
    </source>
</evidence>
<dbReference type="Proteomes" id="UP000018936">
    <property type="component" value="Unassembled WGS sequence"/>
</dbReference>
<name>V8PBC5_OPHHA</name>
<sequence length="79" mass="8947">RQIFLEEFFFSSCSCKPGCSGQDRRKLAELQKCRPISAQRVQRRSPQTNLDGARGTFAQRINPFPAFFLPGAAPRWANS</sequence>
<dbReference type="EMBL" id="AZIM01000337">
    <property type="protein sequence ID" value="ETE71625.1"/>
    <property type="molecule type" value="Genomic_DNA"/>
</dbReference>
<dbReference type="AlphaFoldDB" id="V8PBC5"/>